<dbReference type="InterPro" id="IPR017946">
    <property type="entry name" value="PLC-like_Pdiesterase_TIM-brl"/>
</dbReference>
<organism evidence="4 5">
    <name type="scientific">Macrophomina phaseolina</name>
    <dbReference type="NCBI Taxonomy" id="35725"/>
    <lineage>
        <taxon>Eukaryota</taxon>
        <taxon>Fungi</taxon>
        <taxon>Dikarya</taxon>
        <taxon>Ascomycota</taxon>
        <taxon>Pezizomycotina</taxon>
        <taxon>Dothideomycetes</taxon>
        <taxon>Dothideomycetes incertae sedis</taxon>
        <taxon>Botryosphaeriales</taxon>
        <taxon>Botryosphaeriaceae</taxon>
        <taxon>Macrophomina</taxon>
    </lineage>
</organism>
<evidence type="ECO:0000256" key="1">
    <source>
        <dbReference type="ARBA" id="ARBA00008858"/>
    </source>
</evidence>
<gene>
    <name evidence="4" type="ORF">B0J12DRAFT_714682</name>
</gene>
<evidence type="ECO:0000256" key="2">
    <source>
        <dbReference type="ARBA" id="ARBA00014286"/>
    </source>
</evidence>
<dbReference type="PANTHER" id="PTHR31571:SF1">
    <property type="entry name" value="ALTERED INHERITANCE OF MITOCHONDRIA PROTEIN 6"/>
    <property type="match status" value="1"/>
</dbReference>
<feature type="transmembrane region" description="Helical" evidence="3">
    <location>
        <begin position="31"/>
        <end position="58"/>
    </location>
</feature>
<sequence length="374" mass="41916">MRNHQYTAVLSQPPCRPSGCRNWQASSNRRACFTILVALCSIAAIAYLTWLSLVASLINRFSPPPLQSNGVRRLLSTWKTPADSVPSTYWLEGFSIGIEPVSCHSHNDYWQPVPLFAALSAGCTSVEADVWLDNGSQNTTPRVLVGHDKKALSADRTLSSLYITPLRAILDYQNNVNGSNETGWHGVFETAPQTTLVLLLDFKIGGQTAWTAVSRELQPLRDANWLTYWDKDAARRIWRPVTVVATGDVEFDMIKKQEVKYIFYDAPLTDLSGGEYTVAESLYASAEMKKAIGTIQWRMSSKQLHILQGQIKEAKNKNLISRYWGTPSWPISVRNGVWEDLVRSGVGVLNVDDLSTATRWDWRFCSILGLTICR</sequence>
<reference evidence="4 5" key="1">
    <citation type="journal article" date="2021" name="Nat. Commun.">
        <title>Genetic determinants of endophytism in the Arabidopsis root mycobiome.</title>
        <authorList>
            <person name="Mesny F."/>
            <person name="Miyauchi S."/>
            <person name="Thiergart T."/>
            <person name="Pickel B."/>
            <person name="Atanasova L."/>
            <person name="Karlsson M."/>
            <person name="Huettel B."/>
            <person name="Barry K.W."/>
            <person name="Haridas S."/>
            <person name="Chen C."/>
            <person name="Bauer D."/>
            <person name="Andreopoulos W."/>
            <person name="Pangilinan J."/>
            <person name="LaButti K."/>
            <person name="Riley R."/>
            <person name="Lipzen A."/>
            <person name="Clum A."/>
            <person name="Drula E."/>
            <person name="Henrissat B."/>
            <person name="Kohler A."/>
            <person name="Grigoriev I.V."/>
            <person name="Martin F.M."/>
            <person name="Hacquard S."/>
        </authorList>
    </citation>
    <scope>NUCLEOTIDE SEQUENCE [LARGE SCALE GENOMIC DNA]</scope>
    <source>
        <strain evidence="4 5">MPI-SDFR-AT-0080</strain>
    </source>
</reference>
<dbReference type="SUPFAM" id="SSF51695">
    <property type="entry name" value="PLC-like phosphodiesterases"/>
    <property type="match status" value="1"/>
</dbReference>
<keyword evidence="3" id="KW-1133">Transmembrane helix</keyword>
<keyword evidence="3" id="KW-0472">Membrane</keyword>
<evidence type="ECO:0000256" key="3">
    <source>
        <dbReference type="SAM" id="Phobius"/>
    </source>
</evidence>
<dbReference type="Proteomes" id="UP000774617">
    <property type="component" value="Unassembled WGS sequence"/>
</dbReference>
<dbReference type="PANTHER" id="PTHR31571">
    <property type="entry name" value="ALTERED INHERITANCE OF MITOCHONDRIA PROTEIN 6"/>
    <property type="match status" value="1"/>
</dbReference>
<proteinExistence type="inferred from homology"/>
<evidence type="ECO:0000313" key="4">
    <source>
        <dbReference type="EMBL" id="KAH7016627.1"/>
    </source>
</evidence>
<comment type="similarity">
    <text evidence="1">Belongs to the AIM6 family.</text>
</comment>
<protein>
    <recommendedName>
        <fullName evidence="2">Altered inheritance of mitochondria protein 6</fullName>
    </recommendedName>
</protein>
<accession>A0ABQ8FSH3</accession>
<comment type="caution">
    <text evidence="4">The sequence shown here is derived from an EMBL/GenBank/DDBJ whole genome shotgun (WGS) entry which is preliminary data.</text>
</comment>
<keyword evidence="5" id="KW-1185">Reference proteome</keyword>
<name>A0ABQ8FSH3_9PEZI</name>
<keyword evidence="3" id="KW-0812">Transmembrane</keyword>
<dbReference type="EMBL" id="JAGTJR010000074">
    <property type="protein sequence ID" value="KAH7016627.1"/>
    <property type="molecule type" value="Genomic_DNA"/>
</dbReference>
<evidence type="ECO:0000313" key="5">
    <source>
        <dbReference type="Proteomes" id="UP000774617"/>
    </source>
</evidence>
<dbReference type="InterPro" id="IPR051236">
    <property type="entry name" value="HAT_RTT109-like"/>
</dbReference>